<evidence type="ECO:0000259" key="3">
    <source>
        <dbReference type="PROSITE" id="PS50304"/>
    </source>
</evidence>
<dbReference type="GO" id="GO:0030719">
    <property type="term" value="P:P granule organization"/>
    <property type="evidence" value="ECO:0007669"/>
    <property type="project" value="TreeGrafter"/>
</dbReference>
<dbReference type="SUPFAM" id="SSF54791">
    <property type="entry name" value="Eukaryotic type KH-domain (KH-domain type I)"/>
    <property type="match status" value="2"/>
</dbReference>
<dbReference type="GO" id="GO:0003723">
    <property type="term" value="F:RNA binding"/>
    <property type="evidence" value="ECO:0007669"/>
    <property type="project" value="UniProtKB-UniRule"/>
</dbReference>
<dbReference type="InterPro" id="IPR002999">
    <property type="entry name" value="Tudor"/>
</dbReference>
<feature type="compositionally biased region" description="Polar residues" evidence="2">
    <location>
        <begin position="438"/>
        <end position="458"/>
    </location>
</feature>
<keyword evidence="5" id="KW-1185">Reference proteome</keyword>
<dbReference type="InterPro" id="IPR004087">
    <property type="entry name" value="KH_dom"/>
</dbReference>
<dbReference type="Pfam" id="PF00567">
    <property type="entry name" value="TUDOR"/>
    <property type="match status" value="1"/>
</dbReference>
<dbReference type="PROSITE" id="PS50084">
    <property type="entry name" value="KH_TYPE_1"/>
    <property type="match status" value="2"/>
</dbReference>
<dbReference type="Gene3D" id="3.30.1370.10">
    <property type="entry name" value="K Homology domain, type 1"/>
    <property type="match status" value="2"/>
</dbReference>
<feature type="domain" description="Tudor" evidence="3">
    <location>
        <begin position="274"/>
        <end position="332"/>
    </location>
</feature>
<dbReference type="InterPro" id="IPR004088">
    <property type="entry name" value="KH_dom_type_1"/>
</dbReference>
<feature type="region of interest" description="Disordered" evidence="2">
    <location>
        <begin position="434"/>
        <end position="459"/>
    </location>
</feature>
<dbReference type="GO" id="GO:0034587">
    <property type="term" value="P:piRNA processing"/>
    <property type="evidence" value="ECO:0007669"/>
    <property type="project" value="TreeGrafter"/>
</dbReference>
<dbReference type="SMART" id="SM00333">
    <property type="entry name" value="TUDOR"/>
    <property type="match status" value="1"/>
</dbReference>
<dbReference type="PROSITE" id="PS50304">
    <property type="entry name" value="TUDOR"/>
    <property type="match status" value="1"/>
</dbReference>
<feature type="compositionally biased region" description="Polar residues" evidence="2">
    <location>
        <begin position="204"/>
        <end position="215"/>
    </location>
</feature>
<dbReference type="EMBL" id="CAJNRD030001121">
    <property type="protein sequence ID" value="CAG5095380.1"/>
    <property type="molecule type" value="Genomic_DNA"/>
</dbReference>
<gene>
    <name evidence="4" type="ORF">HICCMSTLAB_LOCUS7680</name>
</gene>
<organism evidence="4 5">
    <name type="scientific">Cotesia congregata</name>
    <name type="common">Parasitoid wasp</name>
    <name type="synonym">Apanteles congregatus</name>
    <dbReference type="NCBI Taxonomy" id="51543"/>
    <lineage>
        <taxon>Eukaryota</taxon>
        <taxon>Metazoa</taxon>
        <taxon>Ecdysozoa</taxon>
        <taxon>Arthropoda</taxon>
        <taxon>Hexapoda</taxon>
        <taxon>Insecta</taxon>
        <taxon>Pterygota</taxon>
        <taxon>Neoptera</taxon>
        <taxon>Endopterygota</taxon>
        <taxon>Hymenoptera</taxon>
        <taxon>Apocrita</taxon>
        <taxon>Ichneumonoidea</taxon>
        <taxon>Braconidae</taxon>
        <taxon>Microgastrinae</taxon>
        <taxon>Cotesia</taxon>
    </lineage>
</organism>
<dbReference type="GO" id="GO:0005739">
    <property type="term" value="C:mitochondrion"/>
    <property type="evidence" value="ECO:0007669"/>
    <property type="project" value="UniProtKB-ARBA"/>
</dbReference>
<dbReference type="InterPro" id="IPR036612">
    <property type="entry name" value="KH_dom_type_1_sf"/>
</dbReference>
<dbReference type="SMART" id="SM00322">
    <property type="entry name" value="KH"/>
    <property type="match status" value="2"/>
</dbReference>
<reference evidence="4" key="1">
    <citation type="submission" date="2021-04" db="EMBL/GenBank/DDBJ databases">
        <authorList>
            <person name="Chebbi M.A.C M."/>
        </authorList>
    </citation>
    <scope>NUCLEOTIDE SEQUENCE</scope>
</reference>
<keyword evidence="1" id="KW-0694">RNA-binding</keyword>
<dbReference type="AlphaFoldDB" id="A0A8J2HHB0"/>
<dbReference type="Gene3D" id="2.40.50.90">
    <property type="match status" value="1"/>
</dbReference>
<evidence type="ECO:0000313" key="4">
    <source>
        <dbReference type="EMBL" id="CAG5095380.1"/>
    </source>
</evidence>
<dbReference type="OrthoDB" id="9995375at2759"/>
<evidence type="ECO:0000256" key="2">
    <source>
        <dbReference type="SAM" id="MobiDB-lite"/>
    </source>
</evidence>
<feature type="region of interest" description="Disordered" evidence="2">
    <location>
        <begin position="186"/>
        <end position="215"/>
    </location>
</feature>
<evidence type="ECO:0000256" key="1">
    <source>
        <dbReference type="PROSITE-ProRule" id="PRU00117"/>
    </source>
</evidence>
<evidence type="ECO:0000313" key="5">
    <source>
        <dbReference type="Proteomes" id="UP000786811"/>
    </source>
</evidence>
<dbReference type="GO" id="GO:0007283">
    <property type="term" value="P:spermatogenesis"/>
    <property type="evidence" value="ECO:0007669"/>
    <property type="project" value="TreeGrafter"/>
</dbReference>
<dbReference type="Gene3D" id="2.30.30.140">
    <property type="match status" value="1"/>
</dbReference>
<dbReference type="InterPro" id="IPR050621">
    <property type="entry name" value="Tudor_domain_containing"/>
</dbReference>
<proteinExistence type="predicted"/>
<dbReference type="SUPFAM" id="SSF63748">
    <property type="entry name" value="Tudor/PWWP/MBT"/>
    <property type="match status" value="1"/>
</dbReference>
<comment type="caution">
    <text evidence="4">The sequence shown here is derived from an EMBL/GenBank/DDBJ whole genome shotgun (WGS) entry which is preliminary data.</text>
</comment>
<sequence length="640" mass="72421">MSWSARHVSIPAIIGLSLTGVFEEESKGPITVREKKFMTIEVKVPRALVPAVIGRGGSTIKDIEQRTSTKIRFSEDNVDNPTRICFIKGTFECIKLAEALVIDIIENQPVIETYEMFVPTRVRSLLLADRGEVINTIQATSNAKLIVEKGFSTDDKKRVIIKGTAEQIGSAVCCLEELIQESKDTQEKLEVSQSSRSPRGKVSPRSTPTQSDSVQTIDSSLDGVMEVYVSASESPSQFWIQMVGDSILELDKLIDEMSEYYSKKENQELHVLKNISVGQTVAAKFSFDNRFYRAEVIAVMDDGFNIHFLDYGDHEIIEGTDLYELRTDFLSLRFQALECSLANIRPPNGYEWSDEACDRFGDLSWVAQWKVLIAKVRGFKERVISQGTSRREGSPIPCVDLYDKNDKKQLVIENLAVLDDSSWSTASSTASLLKHQDASSPSLDNTLPVTTKSSSPQRKITPEVIDLTTPRKRVVEEVDLVTPQTDWKKKSTFDTKKQGKSTNGTKQENKKLPVDTQPRHLPGGEESYDEYSDELEIYLAIPIDGMDIIEVNPQQQFHPQQIQQRPPRQTEAYIPQILSHGQQLQQERQQPRIERSPILDYVDFGAQTGNNGAYNWFVDYPAHQYFYDSNREFTLHNKDQ</sequence>
<protein>
    <submittedName>
        <fullName evidence="4">Similar to PAPI: Tudor and KH domain-containing protein homolog (Bombyx mori)</fullName>
    </submittedName>
</protein>
<dbReference type="GO" id="GO:0043186">
    <property type="term" value="C:P granule"/>
    <property type="evidence" value="ECO:0007669"/>
    <property type="project" value="TreeGrafter"/>
</dbReference>
<dbReference type="Pfam" id="PF00013">
    <property type="entry name" value="KH_1"/>
    <property type="match status" value="2"/>
</dbReference>
<dbReference type="CDD" id="cd00105">
    <property type="entry name" value="KH-I"/>
    <property type="match status" value="1"/>
</dbReference>
<dbReference type="Proteomes" id="UP000786811">
    <property type="component" value="Unassembled WGS sequence"/>
</dbReference>
<dbReference type="PANTHER" id="PTHR22948:SF29">
    <property type="entry name" value="FI02030P-RELATED"/>
    <property type="match status" value="1"/>
</dbReference>
<feature type="region of interest" description="Disordered" evidence="2">
    <location>
        <begin position="489"/>
        <end position="527"/>
    </location>
</feature>
<accession>A0A8J2HHB0</accession>
<name>A0A8J2HHB0_COTCN</name>
<dbReference type="InterPro" id="IPR035437">
    <property type="entry name" value="SNase_OB-fold_sf"/>
</dbReference>
<dbReference type="PANTHER" id="PTHR22948">
    <property type="entry name" value="TUDOR DOMAIN CONTAINING PROTEIN"/>
    <property type="match status" value="1"/>
</dbReference>